<dbReference type="Proteomes" id="UP000632222">
    <property type="component" value="Unassembled WGS sequence"/>
</dbReference>
<dbReference type="InterPro" id="IPR004358">
    <property type="entry name" value="Sig_transdc_His_kin-like_C"/>
</dbReference>
<dbReference type="SMART" id="SM00388">
    <property type="entry name" value="HisKA"/>
    <property type="match status" value="1"/>
</dbReference>
<gene>
    <name evidence="11" type="ORF">GCM10008938_30760</name>
</gene>
<dbReference type="PROSITE" id="PS50885">
    <property type="entry name" value="HAMP"/>
    <property type="match status" value="1"/>
</dbReference>
<dbReference type="Gene3D" id="3.30.565.10">
    <property type="entry name" value="Histidine kinase-like ATPase, C-terminal domain"/>
    <property type="match status" value="1"/>
</dbReference>
<dbReference type="Gene3D" id="6.10.340.10">
    <property type="match status" value="1"/>
</dbReference>
<feature type="transmembrane region" description="Helical" evidence="8">
    <location>
        <begin position="15"/>
        <end position="34"/>
    </location>
</feature>
<comment type="subcellular location">
    <subcellularLocation>
        <location evidence="2">Membrane</location>
    </subcellularLocation>
</comment>
<dbReference type="PRINTS" id="PR00344">
    <property type="entry name" value="BCTRLSENSOR"/>
</dbReference>
<protein>
    <recommendedName>
        <fullName evidence="3">histidine kinase</fullName>
        <ecNumber evidence="3">2.7.13.3</ecNumber>
    </recommendedName>
</protein>
<accession>A0ABQ2D219</accession>
<keyword evidence="7" id="KW-0902">Two-component regulatory system</keyword>
<dbReference type="SMART" id="SM00387">
    <property type="entry name" value="HATPase_c"/>
    <property type="match status" value="1"/>
</dbReference>
<evidence type="ECO:0000256" key="1">
    <source>
        <dbReference type="ARBA" id="ARBA00000085"/>
    </source>
</evidence>
<dbReference type="RefSeq" id="WP_189003871.1">
    <property type="nucleotide sequence ID" value="NZ_BMOD01000012.1"/>
</dbReference>
<proteinExistence type="predicted"/>
<dbReference type="SUPFAM" id="SSF47384">
    <property type="entry name" value="Homodimeric domain of signal transducing histidine kinase"/>
    <property type="match status" value="1"/>
</dbReference>
<feature type="domain" description="Histidine kinase" evidence="9">
    <location>
        <begin position="241"/>
        <end position="456"/>
    </location>
</feature>
<reference evidence="12" key="1">
    <citation type="journal article" date="2019" name="Int. J. Syst. Evol. Microbiol.">
        <title>The Global Catalogue of Microorganisms (GCM) 10K type strain sequencing project: providing services to taxonomists for standard genome sequencing and annotation.</title>
        <authorList>
            <consortium name="The Broad Institute Genomics Platform"/>
            <consortium name="The Broad Institute Genome Sequencing Center for Infectious Disease"/>
            <person name="Wu L."/>
            <person name="Ma J."/>
        </authorList>
    </citation>
    <scope>NUCLEOTIDE SEQUENCE [LARGE SCALE GENOMIC DNA]</scope>
    <source>
        <strain evidence="12">JCM 14370</strain>
    </source>
</reference>
<keyword evidence="8" id="KW-0812">Transmembrane</keyword>
<evidence type="ECO:0000313" key="12">
    <source>
        <dbReference type="Proteomes" id="UP000632222"/>
    </source>
</evidence>
<evidence type="ECO:0000256" key="3">
    <source>
        <dbReference type="ARBA" id="ARBA00012438"/>
    </source>
</evidence>
<evidence type="ECO:0000256" key="5">
    <source>
        <dbReference type="ARBA" id="ARBA00022679"/>
    </source>
</evidence>
<dbReference type="PANTHER" id="PTHR45453">
    <property type="entry name" value="PHOSPHATE REGULON SENSOR PROTEIN PHOR"/>
    <property type="match status" value="1"/>
</dbReference>
<keyword evidence="6 11" id="KW-0418">Kinase</keyword>
<dbReference type="InterPro" id="IPR003594">
    <property type="entry name" value="HATPase_dom"/>
</dbReference>
<dbReference type="Pfam" id="PF02518">
    <property type="entry name" value="HATPase_c"/>
    <property type="match status" value="1"/>
</dbReference>
<evidence type="ECO:0000259" key="10">
    <source>
        <dbReference type="PROSITE" id="PS50885"/>
    </source>
</evidence>
<keyword evidence="8" id="KW-0472">Membrane</keyword>
<feature type="transmembrane region" description="Helical" evidence="8">
    <location>
        <begin position="163"/>
        <end position="183"/>
    </location>
</feature>
<feature type="domain" description="HAMP" evidence="10">
    <location>
        <begin position="181"/>
        <end position="233"/>
    </location>
</feature>
<evidence type="ECO:0000313" key="11">
    <source>
        <dbReference type="EMBL" id="GGJ42483.1"/>
    </source>
</evidence>
<dbReference type="InterPro" id="IPR003661">
    <property type="entry name" value="HisK_dim/P_dom"/>
</dbReference>
<keyword evidence="12" id="KW-1185">Reference proteome</keyword>
<dbReference type="InterPro" id="IPR036097">
    <property type="entry name" value="HisK_dim/P_sf"/>
</dbReference>
<evidence type="ECO:0000259" key="9">
    <source>
        <dbReference type="PROSITE" id="PS50109"/>
    </source>
</evidence>
<keyword evidence="4" id="KW-0597">Phosphoprotein</keyword>
<keyword evidence="5" id="KW-0808">Transferase</keyword>
<dbReference type="SUPFAM" id="SSF55874">
    <property type="entry name" value="ATPase domain of HSP90 chaperone/DNA topoisomerase II/histidine kinase"/>
    <property type="match status" value="1"/>
</dbReference>
<dbReference type="EC" id="2.7.13.3" evidence="3"/>
<evidence type="ECO:0000256" key="4">
    <source>
        <dbReference type="ARBA" id="ARBA00022553"/>
    </source>
</evidence>
<dbReference type="PROSITE" id="PS50109">
    <property type="entry name" value="HIS_KIN"/>
    <property type="match status" value="1"/>
</dbReference>
<dbReference type="CDD" id="cd06225">
    <property type="entry name" value="HAMP"/>
    <property type="match status" value="1"/>
</dbReference>
<comment type="caution">
    <text evidence="11">The sequence shown here is derived from an EMBL/GenBank/DDBJ whole genome shotgun (WGS) entry which is preliminary data.</text>
</comment>
<evidence type="ECO:0000256" key="2">
    <source>
        <dbReference type="ARBA" id="ARBA00004370"/>
    </source>
</evidence>
<dbReference type="InterPro" id="IPR050351">
    <property type="entry name" value="BphY/WalK/GraS-like"/>
</dbReference>
<evidence type="ECO:0000256" key="7">
    <source>
        <dbReference type="ARBA" id="ARBA00023012"/>
    </source>
</evidence>
<comment type="catalytic activity">
    <reaction evidence="1">
        <text>ATP + protein L-histidine = ADP + protein N-phospho-L-histidine.</text>
        <dbReference type="EC" id="2.7.13.3"/>
    </reaction>
</comment>
<name>A0ABQ2D219_9DEIO</name>
<keyword evidence="8" id="KW-1133">Transmembrane helix</keyword>
<dbReference type="Pfam" id="PF00512">
    <property type="entry name" value="HisKA"/>
    <property type="match status" value="1"/>
</dbReference>
<organism evidence="11 12">
    <name type="scientific">Deinococcus roseus</name>
    <dbReference type="NCBI Taxonomy" id="392414"/>
    <lineage>
        <taxon>Bacteria</taxon>
        <taxon>Thermotogati</taxon>
        <taxon>Deinococcota</taxon>
        <taxon>Deinococci</taxon>
        <taxon>Deinococcales</taxon>
        <taxon>Deinococcaceae</taxon>
        <taxon>Deinococcus</taxon>
    </lineage>
</organism>
<dbReference type="InterPro" id="IPR003660">
    <property type="entry name" value="HAMP_dom"/>
</dbReference>
<sequence>MFSLKKFFLSMQSQLALAFLFSRIAGYAFFLLMLPGLTVKNHREYIQQTHFDAFVQQIEAYHRTHPSLQGLRVVDAPVVLDSTAPAKPAASMGVLDAQGKLLTPLGKFKAGEKVPTEQLQTQRVLKTNGQVYATAVQLKPKVQNGYTTDEKALLNSVYETVKVTLPMGLVVALLGAVVIAYFLTLPLQRLTRAAQAVMRKERIQQVPVTLQNEVGDLTRAFNEMLKNLAQGEQQRRQMIADIAHDMGTPLTVASGYVQSMQQGKLKPTQERLDVIYDELLLMQNLVDDLRLLSLADAGTLKLSMDGVPPSRLVSGIQQAFSLRAEKAGIQLEAECEANLPEVNIDQERMRQVLGNLVSNSLNHTPRGGQIQVKARSTPEHVMLEVQDTGKGIPAEKLPFIFDRFFRVDESRSHDQAGGSGLGLAIARSIVELHGGKILAQSQEGRGTTMQVLLPRV</sequence>
<dbReference type="Pfam" id="PF00672">
    <property type="entry name" value="HAMP"/>
    <property type="match status" value="1"/>
</dbReference>
<dbReference type="InterPro" id="IPR005467">
    <property type="entry name" value="His_kinase_dom"/>
</dbReference>
<evidence type="ECO:0000256" key="6">
    <source>
        <dbReference type="ARBA" id="ARBA00022777"/>
    </source>
</evidence>
<dbReference type="CDD" id="cd00082">
    <property type="entry name" value="HisKA"/>
    <property type="match status" value="1"/>
</dbReference>
<evidence type="ECO:0000256" key="8">
    <source>
        <dbReference type="SAM" id="Phobius"/>
    </source>
</evidence>
<dbReference type="Gene3D" id="1.10.287.130">
    <property type="match status" value="1"/>
</dbReference>
<dbReference type="PANTHER" id="PTHR45453:SF1">
    <property type="entry name" value="PHOSPHATE REGULON SENSOR PROTEIN PHOR"/>
    <property type="match status" value="1"/>
</dbReference>
<dbReference type="GO" id="GO:0016301">
    <property type="term" value="F:kinase activity"/>
    <property type="evidence" value="ECO:0007669"/>
    <property type="project" value="UniProtKB-KW"/>
</dbReference>
<dbReference type="SMART" id="SM00304">
    <property type="entry name" value="HAMP"/>
    <property type="match status" value="1"/>
</dbReference>
<dbReference type="CDD" id="cd00075">
    <property type="entry name" value="HATPase"/>
    <property type="match status" value="1"/>
</dbReference>
<dbReference type="EMBL" id="BMOD01000012">
    <property type="protein sequence ID" value="GGJ42483.1"/>
    <property type="molecule type" value="Genomic_DNA"/>
</dbReference>
<dbReference type="SUPFAM" id="SSF158472">
    <property type="entry name" value="HAMP domain-like"/>
    <property type="match status" value="1"/>
</dbReference>
<dbReference type="InterPro" id="IPR036890">
    <property type="entry name" value="HATPase_C_sf"/>
</dbReference>